<dbReference type="STRING" id="35622.SAMN04489764_4003"/>
<feature type="transmembrane region" description="Helical" evidence="5">
    <location>
        <begin position="31"/>
        <end position="50"/>
    </location>
</feature>
<dbReference type="GO" id="GO:0046983">
    <property type="term" value="F:protein dimerization activity"/>
    <property type="evidence" value="ECO:0007669"/>
    <property type="project" value="InterPro"/>
</dbReference>
<dbReference type="InterPro" id="IPR036890">
    <property type="entry name" value="HATPase_C_sf"/>
</dbReference>
<accession>A0A1H1H214</accession>
<keyword evidence="1" id="KW-0808">Transferase</keyword>
<dbReference type="SUPFAM" id="SSF55874">
    <property type="entry name" value="ATPase domain of HSP90 chaperone/DNA topoisomerase II/histidine kinase"/>
    <property type="match status" value="1"/>
</dbReference>
<feature type="compositionally biased region" description="Basic and acidic residues" evidence="4">
    <location>
        <begin position="315"/>
        <end position="332"/>
    </location>
</feature>
<dbReference type="GO" id="GO:0016020">
    <property type="term" value="C:membrane"/>
    <property type="evidence" value="ECO:0007669"/>
    <property type="project" value="InterPro"/>
</dbReference>
<keyword evidence="8" id="KW-1185">Reference proteome</keyword>
<keyword evidence="5" id="KW-1133">Transmembrane helix</keyword>
<evidence type="ECO:0000256" key="3">
    <source>
        <dbReference type="ARBA" id="ARBA00023012"/>
    </source>
</evidence>
<dbReference type="Gene3D" id="1.20.5.1930">
    <property type="match status" value="1"/>
</dbReference>
<keyword evidence="5" id="KW-0472">Membrane</keyword>
<dbReference type="AlphaFoldDB" id="A0A1H1H214"/>
<organism evidence="7 8">
    <name type="scientific">Thermostaphylospora chromogena</name>
    <dbReference type="NCBI Taxonomy" id="35622"/>
    <lineage>
        <taxon>Bacteria</taxon>
        <taxon>Bacillati</taxon>
        <taxon>Actinomycetota</taxon>
        <taxon>Actinomycetes</taxon>
        <taxon>Streptosporangiales</taxon>
        <taxon>Thermomonosporaceae</taxon>
        <taxon>Thermostaphylospora</taxon>
    </lineage>
</organism>
<dbReference type="InterPro" id="IPR011712">
    <property type="entry name" value="Sig_transdc_His_kin_sub3_dim/P"/>
</dbReference>
<dbReference type="Proteomes" id="UP000217103">
    <property type="component" value="Unassembled WGS sequence"/>
</dbReference>
<proteinExistence type="predicted"/>
<keyword evidence="3" id="KW-0902">Two-component regulatory system</keyword>
<keyword evidence="2 7" id="KW-0418">Kinase</keyword>
<dbReference type="OrthoDB" id="5241784at2"/>
<feature type="transmembrane region" description="Helical" evidence="5">
    <location>
        <begin position="108"/>
        <end position="126"/>
    </location>
</feature>
<evidence type="ECO:0000313" key="7">
    <source>
        <dbReference type="EMBL" id="SDR19562.1"/>
    </source>
</evidence>
<dbReference type="InterPro" id="IPR050482">
    <property type="entry name" value="Sensor_HK_TwoCompSys"/>
</dbReference>
<dbReference type="CDD" id="cd16917">
    <property type="entry name" value="HATPase_UhpB-NarQ-NarX-like"/>
    <property type="match status" value="1"/>
</dbReference>
<feature type="domain" description="Signal transduction histidine kinase subgroup 3 dimerisation and phosphoacceptor" evidence="6">
    <location>
        <begin position="173"/>
        <end position="237"/>
    </location>
</feature>
<gene>
    <name evidence="7" type="ORF">SAMN04489764_4003</name>
</gene>
<feature type="transmembrane region" description="Helical" evidence="5">
    <location>
        <begin position="85"/>
        <end position="101"/>
    </location>
</feature>
<dbReference type="Gene3D" id="3.30.565.10">
    <property type="entry name" value="Histidine kinase-like ATPase, C-terminal domain"/>
    <property type="match status" value="1"/>
</dbReference>
<dbReference type="RefSeq" id="WP_093260952.1">
    <property type="nucleotide sequence ID" value="NZ_FNKK01000002.1"/>
</dbReference>
<dbReference type="PANTHER" id="PTHR24421:SF63">
    <property type="entry name" value="SENSOR HISTIDINE KINASE DESK"/>
    <property type="match status" value="1"/>
</dbReference>
<evidence type="ECO:0000256" key="4">
    <source>
        <dbReference type="SAM" id="MobiDB-lite"/>
    </source>
</evidence>
<evidence type="ECO:0000259" key="6">
    <source>
        <dbReference type="Pfam" id="PF07730"/>
    </source>
</evidence>
<name>A0A1H1H214_9ACTN</name>
<dbReference type="EMBL" id="FNKK01000002">
    <property type="protein sequence ID" value="SDR19562.1"/>
    <property type="molecule type" value="Genomic_DNA"/>
</dbReference>
<evidence type="ECO:0000256" key="5">
    <source>
        <dbReference type="SAM" id="Phobius"/>
    </source>
</evidence>
<protein>
    <submittedName>
        <fullName evidence="7">Two-component system, NarL family, sensor histidine kinase DesK</fullName>
    </submittedName>
</protein>
<evidence type="ECO:0000256" key="1">
    <source>
        <dbReference type="ARBA" id="ARBA00022679"/>
    </source>
</evidence>
<dbReference type="Pfam" id="PF07730">
    <property type="entry name" value="HisKA_3"/>
    <property type="match status" value="1"/>
</dbReference>
<evidence type="ECO:0000256" key="2">
    <source>
        <dbReference type="ARBA" id="ARBA00022777"/>
    </source>
</evidence>
<feature type="region of interest" description="Disordered" evidence="4">
    <location>
        <begin position="310"/>
        <end position="332"/>
    </location>
</feature>
<feature type="transmembrane region" description="Helical" evidence="5">
    <location>
        <begin position="62"/>
        <end position="79"/>
    </location>
</feature>
<feature type="transmembrane region" description="Helical" evidence="5">
    <location>
        <begin position="7"/>
        <end position="25"/>
    </location>
</feature>
<dbReference type="PANTHER" id="PTHR24421">
    <property type="entry name" value="NITRATE/NITRITE SENSOR PROTEIN NARX-RELATED"/>
    <property type="match status" value="1"/>
</dbReference>
<sequence length="375" mass="39937">MSGRFWTGIYLIFIWWPVLGFLRGPDRPGPLAAALVVAGVAAFCGLYLRVAWTALRRPHRNATPVSLAALYGTTAALALPLGKDWMFLSSFFVLVAVICSLPPRGTAIGVGAVIGGLVAGLALTGGSLAADWWIPLQALLFAGTLHNHLRLRRANEELAAARARGERLAVDNERLRFARDLHDILGHSLSVMTLKSQLARRLVDADPERARAEMEQVEELARRAMAEVRDAVAGYRALSLEEELAGARRALAAAGVRVQVDAGPVPQEAASLLAWVVREGTTNVVRHSGARECRIRCGVAGDRAFVEVADGGPGGERDGRRSAPLAERDGGHGLRGLAERLEAAGGTLRGTPLPDGGFMLRAWLPVAETAGTGPR</sequence>
<reference evidence="7 8" key="1">
    <citation type="submission" date="2016-10" db="EMBL/GenBank/DDBJ databases">
        <authorList>
            <person name="de Groot N.N."/>
        </authorList>
    </citation>
    <scope>NUCLEOTIDE SEQUENCE [LARGE SCALE GENOMIC DNA]</scope>
    <source>
        <strain evidence="7 8">DSM 43794</strain>
    </source>
</reference>
<keyword evidence="5" id="KW-0812">Transmembrane</keyword>
<dbReference type="GO" id="GO:0000155">
    <property type="term" value="F:phosphorelay sensor kinase activity"/>
    <property type="evidence" value="ECO:0007669"/>
    <property type="project" value="InterPro"/>
</dbReference>
<evidence type="ECO:0000313" key="8">
    <source>
        <dbReference type="Proteomes" id="UP000217103"/>
    </source>
</evidence>